<comment type="caution">
    <text evidence="2">The sequence shown here is derived from an EMBL/GenBank/DDBJ whole genome shotgun (WGS) entry which is preliminary data.</text>
</comment>
<name>A0AAJ0U5P0_9GAMM</name>
<organism evidence="2 3">
    <name type="scientific">Halochromatium glycolicum</name>
    <dbReference type="NCBI Taxonomy" id="85075"/>
    <lineage>
        <taxon>Bacteria</taxon>
        <taxon>Pseudomonadati</taxon>
        <taxon>Pseudomonadota</taxon>
        <taxon>Gammaproteobacteria</taxon>
        <taxon>Chromatiales</taxon>
        <taxon>Chromatiaceae</taxon>
        <taxon>Halochromatium</taxon>
    </lineage>
</organism>
<accession>A0AAJ0U5P0</accession>
<dbReference type="Gene3D" id="3.30.565.60">
    <property type="match status" value="1"/>
</dbReference>
<dbReference type="InterPro" id="IPR007421">
    <property type="entry name" value="Schlafen_AlbA_2_dom"/>
</dbReference>
<dbReference type="Gene3D" id="3.30.950.30">
    <property type="entry name" value="Schlafen, AAA domain"/>
    <property type="match status" value="1"/>
</dbReference>
<reference evidence="2" key="1">
    <citation type="submission" date="2017-08" db="EMBL/GenBank/DDBJ databases">
        <authorList>
            <person name="Imhoff J.F."/>
            <person name="Rahn T."/>
            <person name="Kuenzel S."/>
            <person name="Neulinger S.C."/>
        </authorList>
    </citation>
    <scope>NUCLEOTIDE SEQUENCE</scope>
    <source>
        <strain evidence="2">DSM 11080</strain>
    </source>
</reference>
<feature type="domain" description="Schlafen AlbA-2" evidence="1">
    <location>
        <begin position="46"/>
        <end position="153"/>
    </location>
</feature>
<gene>
    <name evidence="2" type="ORF">CKO40_12020</name>
</gene>
<dbReference type="InterPro" id="IPR038475">
    <property type="entry name" value="RecG_C_sf"/>
</dbReference>
<reference evidence="2" key="2">
    <citation type="journal article" date="2020" name="Microorganisms">
        <title>Osmotic Adaptation and Compatible Solute Biosynthesis of Phototrophic Bacteria as Revealed from Genome Analyses.</title>
        <authorList>
            <person name="Imhoff J.F."/>
            <person name="Rahn T."/>
            <person name="Kunzel S."/>
            <person name="Keller A."/>
            <person name="Neulinger S.C."/>
        </authorList>
    </citation>
    <scope>NUCLEOTIDE SEQUENCE</scope>
    <source>
        <strain evidence="2">DSM 11080</strain>
    </source>
</reference>
<protein>
    <recommendedName>
        <fullName evidence="1">Schlafen AlbA-2 domain-containing protein</fullName>
    </recommendedName>
</protein>
<dbReference type="Pfam" id="PF13749">
    <property type="entry name" value="HATPase_c_4"/>
    <property type="match status" value="1"/>
</dbReference>
<evidence type="ECO:0000313" key="2">
    <source>
        <dbReference type="EMBL" id="MBK1705250.1"/>
    </source>
</evidence>
<sequence length="435" mass="47974">MIGGTQSLYDDEADLLSEIAAGEDTFLDCMEVVCKGDQVRFASDEGRADEVIAEAFVSMANTEGGLVVFGVSEDGKVLGINADKRDKLEQFVVQCALDHCVPPIEPHLDWLLLPDANGERRLCLRVYVPRARYYVHQTSDGRFLRRVGSHRTPIPAEQLGRLLASRQLMLPFEERPVLGAGLDALDSTRFETYYRRRFHEPIADPALSYERLLGNLKLAVQGDDGDWHPTNVGVLLFSARPDLHVSGAYVDLAVYDHADADGNTLDAKRVTGTVVEQIEWVLTYLRNSPLLNTVSVKDGLGRVDRPAYSDFAVQESVVNALAHRDYAIAGAQVIVTVFPDRIEIRNPGGLHNTLTEDNLYAGCQPVRRNQILCGFLRDYESPATGRRYMEARGEGFLTLVRTSMALSGRRPELVNMGGAVKLTLFSSHAGSAPAT</sequence>
<dbReference type="EMBL" id="NRSJ01000020">
    <property type="protein sequence ID" value="MBK1705250.1"/>
    <property type="molecule type" value="Genomic_DNA"/>
</dbReference>
<dbReference type="Proteomes" id="UP001296776">
    <property type="component" value="Unassembled WGS sequence"/>
</dbReference>
<dbReference type="PANTHER" id="PTHR30595:SF6">
    <property type="entry name" value="SCHLAFEN ALBA-2 DOMAIN-CONTAINING PROTEIN"/>
    <property type="match status" value="1"/>
</dbReference>
<dbReference type="Pfam" id="PF04326">
    <property type="entry name" value="SLFN_AlbA_2"/>
    <property type="match status" value="1"/>
</dbReference>
<proteinExistence type="predicted"/>
<dbReference type="RefSeq" id="WP_200346465.1">
    <property type="nucleotide sequence ID" value="NZ_NRSJ01000020.1"/>
</dbReference>
<evidence type="ECO:0000259" key="1">
    <source>
        <dbReference type="Pfam" id="PF04326"/>
    </source>
</evidence>
<dbReference type="AlphaFoldDB" id="A0AAJ0U5P0"/>
<keyword evidence="3" id="KW-1185">Reference proteome</keyword>
<dbReference type="PANTHER" id="PTHR30595">
    <property type="entry name" value="GLPR-RELATED TRANSCRIPTIONAL REPRESSOR"/>
    <property type="match status" value="1"/>
</dbReference>
<evidence type="ECO:0000313" key="3">
    <source>
        <dbReference type="Proteomes" id="UP001296776"/>
    </source>
</evidence>
<dbReference type="InterPro" id="IPR038461">
    <property type="entry name" value="Schlafen_AlbA_2_dom_sf"/>
</dbReference>